<evidence type="ECO:0000313" key="2">
    <source>
        <dbReference type="Proteomes" id="UP000195080"/>
    </source>
</evidence>
<protein>
    <submittedName>
        <fullName evidence="1">Uncharacterized protein</fullName>
    </submittedName>
</protein>
<dbReference type="RefSeq" id="WP_176271360.1">
    <property type="nucleotide sequence ID" value="NZ_CP147248.1"/>
</dbReference>
<keyword evidence="2" id="KW-1185">Reference proteome</keyword>
<reference evidence="2" key="1">
    <citation type="submission" date="2017-05" db="EMBL/GenBank/DDBJ databases">
        <title>The Genome Sequence of EEnterococcus faecalis 9F2_4866.</title>
        <authorList>
            <consortium name="The Broad Institute Genomics Platform"/>
            <consortium name="The Broad Institute Genomic Center for Infectious Diseases"/>
            <person name="Earl A."/>
            <person name="Manson A."/>
            <person name="Schwartman J."/>
            <person name="Gilmore M."/>
            <person name="Abouelleil A."/>
            <person name="Cao P."/>
            <person name="Chapman S."/>
            <person name="Cusick C."/>
            <person name="Shea T."/>
            <person name="Young S."/>
            <person name="Neafsey D."/>
            <person name="Nusbaum C."/>
            <person name="Birren B."/>
        </authorList>
    </citation>
    <scope>NUCLEOTIDE SEQUENCE [LARGE SCALE GENOMIC DNA]</scope>
    <source>
        <strain evidence="2">12C11_DIV0727</strain>
    </source>
</reference>
<sequence length="45" mass="5305">MKSIQFINRDLDVTEINQIEFLVKRAETYMGILQTGFLENKAEEK</sequence>
<name>A0ABZ2T7R0_9ENTE</name>
<accession>A0ABZ2T7R0</accession>
<gene>
    <name evidence="1" type="ORF">A5866_002517</name>
</gene>
<dbReference type="Proteomes" id="UP000195080">
    <property type="component" value="Chromosome"/>
</dbReference>
<dbReference type="EMBL" id="CP147248">
    <property type="protein sequence ID" value="WYJ87421.1"/>
    <property type="molecule type" value="Genomic_DNA"/>
</dbReference>
<evidence type="ECO:0000313" key="1">
    <source>
        <dbReference type="EMBL" id="WYJ87421.1"/>
    </source>
</evidence>
<organism evidence="1 2">
    <name type="scientific">Candidatus Enterococcus lemimoniae</name>
    <dbReference type="NCBI Taxonomy" id="1834167"/>
    <lineage>
        <taxon>Bacteria</taxon>
        <taxon>Bacillati</taxon>
        <taxon>Bacillota</taxon>
        <taxon>Bacilli</taxon>
        <taxon>Lactobacillales</taxon>
        <taxon>Enterococcaceae</taxon>
        <taxon>Enterococcus</taxon>
    </lineage>
</organism>
<proteinExistence type="predicted"/>